<name>V6DFB5_9BACT</name>
<keyword evidence="3" id="KW-1185">Reference proteome</keyword>
<dbReference type="KEGG" id="dpb:BABL1_gene_959"/>
<sequence>MKKLYIGIFLSGMLLNSQMEAVNQAKPYPSLWQRIKNNAQGSRTWASSKWNGWFNKSNKQNIRNQRPGNNYYQNAPQRI</sequence>
<organism evidence="2 3">
    <name type="scientific">Candidatus Babela massiliensis</name>
    <dbReference type="NCBI Taxonomy" id="673862"/>
    <lineage>
        <taxon>Bacteria</taxon>
        <taxon>Candidatus Babelota</taxon>
        <taxon>Candidatus Babeliae</taxon>
        <taxon>Candidatus Babeliales</taxon>
        <taxon>Candidatus Babeliaceae</taxon>
        <taxon>Candidatus Babela</taxon>
    </lineage>
</organism>
<evidence type="ECO:0000256" key="1">
    <source>
        <dbReference type="SAM" id="MobiDB-lite"/>
    </source>
</evidence>
<dbReference type="Proteomes" id="UP000018769">
    <property type="component" value="Chromosome I"/>
</dbReference>
<gene>
    <name evidence="2" type="ORF">BABL1_gene_959</name>
</gene>
<feature type="region of interest" description="Disordered" evidence="1">
    <location>
        <begin position="58"/>
        <end position="79"/>
    </location>
</feature>
<dbReference type="HOGENOM" id="CLU_2599431_0_0_7"/>
<dbReference type="RefSeq" id="WP_023791170.1">
    <property type="nucleotide sequence ID" value="NC_023003.1"/>
</dbReference>
<accession>V6DFB5</accession>
<protein>
    <submittedName>
        <fullName evidence="2">Uncharacterized protein</fullName>
    </submittedName>
</protein>
<dbReference type="EMBL" id="HG793133">
    <property type="protein sequence ID" value="CDK30265.1"/>
    <property type="molecule type" value="Genomic_DNA"/>
</dbReference>
<evidence type="ECO:0000313" key="2">
    <source>
        <dbReference type="EMBL" id="CDK30265.1"/>
    </source>
</evidence>
<proteinExistence type="predicted"/>
<reference evidence="2 3" key="1">
    <citation type="journal article" date="2015" name="Biol. Direct">
        <title>Babela massiliensis, a representative of a widespread bacterial phylum with unusual adaptations to parasitism in amoebae.</title>
        <authorList>
            <person name="Pagnier I."/>
            <person name="Yutin N."/>
            <person name="Croce O."/>
            <person name="Makarova K.S."/>
            <person name="Wolf Y.I."/>
            <person name="Benamar S."/>
            <person name="Raoult D."/>
            <person name="Koonin E.V."/>
            <person name="La Scola B."/>
        </authorList>
    </citation>
    <scope>NUCLEOTIDE SEQUENCE [LARGE SCALE GENOMIC DNA]</scope>
    <source>
        <strain evidence="3">BABL1</strain>
    </source>
</reference>
<evidence type="ECO:0000313" key="3">
    <source>
        <dbReference type="Proteomes" id="UP000018769"/>
    </source>
</evidence>
<dbReference type="AlphaFoldDB" id="V6DFB5"/>